<accession>A0ABQ1UB42</accession>
<dbReference type="InterPro" id="IPR042001">
    <property type="entry name" value="Sortase_F"/>
</dbReference>
<organism evidence="3 4">
    <name type="scientific">Williamsia phyllosphaerae</name>
    <dbReference type="NCBI Taxonomy" id="885042"/>
    <lineage>
        <taxon>Bacteria</taxon>
        <taxon>Bacillati</taxon>
        <taxon>Actinomycetota</taxon>
        <taxon>Actinomycetes</taxon>
        <taxon>Mycobacteriales</taxon>
        <taxon>Nocardiaceae</taxon>
        <taxon>Williamsia</taxon>
    </lineage>
</organism>
<evidence type="ECO:0000313" key="3">
    <source>
        <dbReference type="EMBL" id="GGF14578.1"/>
    </source>
</evidence>
<gene>
    <name evidence="3" type="ORF">GCM10007298_08300</name>
</gene>
<dbReference type="Pfam" id="PF04203">
    <property type="entry name" value="Sortase"/>
    <property type="match status" value="1"/>
</dbReference>
<dbReference type="SUPFAM" id="SSF63817">
    <property type="entry name" value="Sortase"/>
    <property type="match status" value="1"/>
</dbReference>
<protein>
    <recommendedName>
        <fullName evidence="5">Sortase family protein</fullName>
    </recommendedName>
</protein>
<dbReference type="Gene3D" id="2.40.260.10">
    <property type="entry name" value="Sortase"/>
    <property type="match status" value="1"/>
</dbReference>
<dbReference type="InterPro" id="IPR005754">
    <property type="entry name" value="Sortase"/>
</dbReference>
<dbReference type="CDD" id="cd05829">
    <property type="entry name" value="Sortase_F"/>
    <property type="match status" value="1"/>
</dbReference>
<keyword evidence="1" id="KW-0378">Hydrolase</keyword>
<evidence type="ECO:0000256" key="1">
    <source>
        <dbReference type="ARBA" id="ARBA00022801"/>
    </source>
</evidence>
<dbReference type="EMBL" id="BMCS01000001">
    <property type="protein sequence ID" value="GGF14578.1"/>
    <property type="molecule type" value="Genomic_DNA"/>
</dbReference>
<evidence type="ECO:0008006" key="5">
    <source>
        <dbReference type="Google" id="ProtNLM"/>
    </source>
</evidence>
<evidence type="ECO:0000313" key="4">
    <source>
        <dbReference type="Proteomes" id="UP000632454"/>
    </source>
</evidence>
<feature type="region of interest" description="Disordered" evidence="2">
    <location>
        <begin position="1"/>
        <end position="37"/>
    </location>
</feature>
<reference evidence="4" key="1">
    <citation type="journal article" date="2019" name="Int. J. Syst. Evol. Microbiol.">
        <title>The Global Catalogue of Microorganisms (GCM) 10K type strain sequencing project: providing services to taxonomists for standard genome sequencing and annotation.</title>
        <authorList>
            <consortium name="The Broad Institute Genomics Platform"/>
            <consortium name="The Broad Institute Genome Sequencing Center for Infectious Disease"/>
            <person name="Wu L."/>
            <person name="Ma J."/>
        </authorList>
    </citation>
    <scope>NUCLEOTIDE SEQUENCE [LARGE SCALE GENOMIC DNA]</scope>
    <source>
        <strain evidence="4">CCM 7855</strain>
    </source>
</reference>
<comment type="caution">
    <text evidence="3">The sequence shown here is derived from an EMBL/GenBank/DDBJ whole genome shotgun (WGS) entry which is preliminary data.</text>
</comment>
<evidence type="ECO:0000256" key="2">
    <source>
        <dbReference type="SAM" id="MobiDB-lite"/>
    </source>
</evidence>
<feature type="compositionally biased region" description="Low complexity" evidence="2">
    <location>
        <begin position="15"/>
        <end position="34"/>
    </location>
</feature>
<proteinExistence type="predicted"/>
<dbReference type="Proteomes" id="UP000632454">
    <property type="component" value="Unassembled WGS sequence"/>
</dbReference>
<keyword evidence="4" id="KW-1185">Reference proteome</keyword>
<name>A0ABQ1UB42_9NOCA</name>
<sequence length="181" mass="18262">MTGCAAAPDPTGSEPAAAQSAAAPAPAARPAPVAVAPPPSRVVVPAIDLDEPLIDLGIAEDGEMEVPADYGDVGWFTGGGRPGARGPTVLAGHVDSTTGPAVFARLAELTPGAEVTLVDTAGATAVYRVERTGEYGKDRFPTGEVFGAIAADEIRLITCGGDFDSDAGSYERNVVVFGVRV</sequence>
<dbReference type="InterPro" id="IPR023365">
    <property type="entry name" value="Sortase_dom-sf"/>
</dbReference>